<evidence type="ECO:0000256" key="3">
    <source>
        <dbReference type="ARBA" id="ARBA00022679"/>
    </source>
</evidence>
<dbReference type="CDD" id="cd00833">
    <property type="entry name" value="PKS"/>
    <property type="match status" value="1"/>
</dbReference>
<dbReference type="Pfam" id="PF02801">
    <property type="entry name" value="Ketoacyl-synt_C"/>
    <property type="match status" value="1"/>
</dbReference>
<feature type="region of interest" description="N-terminal hotdog fold" evidence="4">
    <location>
        <begin position="602"/>
        <end position="719"/>
    </location>
</feature>
<evidence type="ECO:0000256" key="4">
    <source>
        <dbReference type="PROSITE-ProRule" id="PRU01363"/>
    </source>
</evidence>
<dbReference type="Pfam" id="PF16197">
    <property type="entry name" value="KAsynt_C_assoc"/>
    <property type="match status" value="1"/>
</dbReference>
<feature type="domain" description="PKS/mFAS DH" evidence="6">
    <location>
        <begin position="602"/>
        <end position="863"/>
    </location>
</feature>
<dbReference type="InterPro" id="IPR001227">
    <property type="entry name" value="Ac_transferase_dom_sf"/>
</dbReference>
<dbReference type="OrthoDB" id="329835at2759"/>
<dbReference type="Pfam" id="PF00109">
    <property type="entry name" value="ketoacyl-synt"/>
    <property type="match status" value="1"/>
</dbReference>
<dbReference type="GO" id="GO:0004315">
    <property type="term" value="F:3-oxoacyl-[acyl-carrier-protein] synthase activity"/>
    <property type="evidence" value="ECO:0007669"/>
    <property type="project" value="InterPro"/>
</dbReference>
<dbReference type="InterPro" id="IPR014031">
    <property type="entry name" value="Ketoacyl_synth_C"/>
</dbReference>
<dbReference type="PANTHER" id="PTHR43775">
    <property type="entry name" value="FATTY ACID SYNTHASE"/>
    <property type="match status" value="1"/>
</dbReference>
<accession>A0A482W8Z7</accession>
<protein>
    <submittedName>
        <fullName evidence="7">Ketoacyl-synt C, ketoacyl-synt, and/or PS-DH domain containing protein</fullName>
    </submittedName>
</protein>
<dbReference type="InterPro" id="IPR049900">
    <property type="entry name" value="PKS_mFAS_DH"/>
</dbReference>
<dbReference type="AlphaFoldDB" id="A0A482W8Z7"/>
<dbReference type="Gene3D" id="3.30.70.3290">
    <property type="match status" value="2"/>
</dbReference>
<dbReference type="InterPro" id="IPR049391">
    <property type="entry name" value="FAS_pseudo-KR"/>
</dbReference>
<dbReference type="SMART" id="SM00825">
    <property type="entry name" value="PKS_KS"/>
    <property type="match status" value="1"/>
</dbReference>
<name>A0A482W8Z7_ASBVE</name>
<dbReference type="PANTHER" id="PTHR43775:SF23">
    <property type="entry name" value="FATTY ACID SYNTHASE 3"/>
    <property type="match status" value="1"/>
</dbReference>
<dbReference type="InterPro" id="IPR016039">
    <property type="entry name" value="Thiolase-like"/>
</dbReference>
<keyword evidence="3" id="KW-0808">Transferase</keyword>
<dbReference type="Pfam" id="PF21149">
    <property type="entry name" value="FAS_pseudo-KR"/>
    <property type="match status" value="1"/>
</dbReference>
<dbReference type="InterPro" id="IPR050091">
    <property type="entry name" value="PKS_NRPS_Biosynth_Enz"/>
</dbReference>
<proteinExistence type="predicted"/>
<dbReference type="PROSITE" id="PS00606">
    <property type="entry name" value="KS3_1"/>
    <property type="match status" value="1"/>
</dbReference>
<dbReference type="Gene3D" id="3.40.50.720">
    <property type="entry name" value="NAD(P)-binding Rossmann-like Domain"/>
    <property type="match status" value="1"/>
</dbReference>
<dbReference type="Gene3D" id="3.10.129.110">
    <property type="entry name" value="Polyketide synthase dehydratase"/>
    <property type="match status" value="1"/>
</dbReference>
<evidence type="ECO:0000259" key="6">
    <source>
        <dbReference type="PROSITE" id="PS52019"/>
    </source>
</evidence>
<reference evidence="7 8" key="1">
    <citation type="submission" date="2017-03" db="EMBL/GenBank/DDBJ databases">
        <title>Genome of the blue death feigning beetle - Asbolus verrucosus.</title>
        <authorList>
            <person name="Rider S.D."/>
        </authorList>
    </citation>
    <scope>NUCLEOTIDE SEQUENCE [LARGE SCALE GENOMIC DNA]</scope>
    <source>
        <strain evidence="7">Butters</strain>
        <tissue evidence="7">Head and leg muscle</tissue>
    </source>
</reference>
<dbReference type="GO" id="GO:0004312">
    <property type="term" value="F:fatty acid synthase activity"/>
    <property type="evidence" value="ECO:0007669"/>
    <property type="project" value="TreeGrafter"/>
</dbReference>
<dbReference type="Proteomes" id="UP000292052">
    <property type="component" value="Unassembled WGS sequence"/>
</dbReference>
<dbReference type="InterPro" id="IPR018201">
    <property type="entry name" value="Ketoacyl_synth_AS"/>
</dbReference>
<dbReference type="Gene3D" id="3.40.47.10">
    <property type="match status" value="1"/>
</dbReference>
<sequence>MEIETLSKITEPQKMGITGYLRSFIAHRLSYYLKLKGPSYIADTACSSSLNALEHAFKAIRSGQCDNAIVGGVNLLLHPGITLQFFRLGVLSYDGICKVFDQNANGYVRGDTIACIFLQKSKVAKRIYAQLLYTKINCDGYKSFGITFPSTQMQQQLLTEIFDESGYSPSDLSYLEAHGTGTEVGDPQEVEAIDGAIAKKREKPLLIGSVKCSIGHTEPASGLCSLIKVIIAMETGLIAPNIYLKKIKAGMEGFEQGRLKAVTELTELEGDEAVVGINNFGFGGNNCHLLIKRFKKEKMKEGLPNDDVPRLVCVSGRTEESILSSLNDLKNKPFDTEYVRLFHNIFKKNHKNFLYRGYTILSKNGPLKTSFKFYVDQPKPLYVCFGQFDTSFRLLGNHFLHYPPFKATISRINTLLSHKNINIIDIILDKQTDTENALLGALAVQIGIVDVLKTLELNPAAVHGDGLGKLITAYYYETITLEEAMLAAYKAAETVETVTSFAKIMSTEKNDYICDISAYKSVNFPKNSIILNISDKCLNANEIMLVENNTVTFLEFLGRIYEQGHDLHLHKIYPEVQFPVSRGTPMISPLIKWNYKRTWYTYKFEGFMITDAEHREFNFSMQYDEHKFMQGHIIDGRNLFPATAYLNMVWETYVQSRRLAIIDVPIVFESCRFIRAVTMPKRGYCNLYVSIQRGTGIFEIMEKDALVVTGRIYSPEDVEAHKSNFALSNLDEHDPSLVLEQDEIYRELYLRGYNYSGLFKGLAKCNVDATTGLIKWEGNWITFMDKMLQMRILQMDTRSLYVPTGIQKIVIDPWELLNLVGDSSECLISVNVSVDFNIVKTLGIEIWGIQANSISRRINRFEPVLEKYEFIPNETLLDLMKSIRINTQIILENSLENNFNAVEIPHSTDSTLLLPLIQKVLEDVPLTNPNLTISTKTTIENIPGVKVEHFPLVSGGNLLLIIGTKILQRSNLKPILIALSHNGFVLTRENLDFAVKDYKDIEIVTQHVTEEEKLILFRESKYFNNKFIEVSSNHFEWLPELQNSLKQESNVVVYSQNRELDGIIGLVNCMRREPGGSKVKCFFIVDDAPKFDPLNSFYQDQIKKCLAVNVYKNGKWGTYRHLLLEELKEVE</sequence>
<dbReference type="InterPro" id="IPR020841">
    <property type="entry name" value="PKS_Beta-ketoAc_synthase_dom"/>
</dbReference>
<dbReference type="PROSITE" id="PS52004">
    <property type="entry name" value="KS3_2"/>
    <property type="match status" value="1"/>
</dbReference>
<evidence type="ECO:0000256" key="1">
    <source>
        <dbReference type="ARBA" id="ARBA00022450"/>
    </source>
</evidence>
<dbReference type="InterPro" id="IPR016035">
    <property type="entry name" value="Acyl_Trfase/lysoPLipase"/>
</dbReference>
<feature type="active site" description="Proton donor; for dehydratase activity" evidence="4">
    <location>
        <position position="785"/>
    </location>
</feature>
<keyword evidence="2" id="KW-0597">Phosphoprotein</keyword>
<dbReference type="InterPro" id="IPR042104">
    <property type="entry name" value="PKS_dehydratase_sf"/>
</dbReference>
<feature type="domain" description="Ketosynthase family 3 (KS3)" evidence="5">
    <location>
        <begin position="1"/>
        <end position="293"/>
    </location>
</feature>
<dbReference type="EMBL" id="QDEB01022493">
    <property type="protein sequence ID" value="RZC40858.1"/>
    <property type="molecule type" value="Genomic_DNA"/>
</dbReference>
<keyword evidence="8" id="KW-1185">Reference proteome</keyword>
<dbReference type="PROSITE" id="PS52019">
    <property type="entry name" value="PKS_MFAS_DH"/>
    <property type="match status" value="1"/>
</dbReference>
<dbReference type="SUPFAM" id="SSF52151">
    <property type="entry name" value="FabD/lysophospholipase-like"/>
    <property type="match status" value="1"/>
</dbReference>
<organism evidence="7 8">
    <name type="scientific">Asbolus verrucosus</name>
    <name type="common">Desert ironclad beetle</name>
    <dbReference type="NCBI Taxonomy" id="1661398"/>
    <lineage>
        <taxon>Eukaryota</taxon>
        <taxon>Metazoa</taxon>
        <taxon>Ecdysozoa</taxon>
        <taxon>Arthropoda</taxon>
        <taxon>Hexapoda</taxon>
        <taxon>Insecta</taxon>
        <taxon>Pterygota</taxon>
        <taxon>Neoptera</taxon>
        <taxon>Endopterygota</taxon>
        <taxon>Coleoptera</taxon>
        <taxon>Polyphaga</taxon>
        <taxon>Cucujiformia</taxon>
        <taxon>Tenebrionidae</taxon>
        <taxon>Pimeliinae</taxon>
        <taxon>Asbolus</taxon>
    </lineage>
</organism>
<evidence type="ECO:0000256" key="2">
    <source>
        <dbReference type="ARBA" id="ARBA00022553"/>
    </source>
</evidence>
<feature type="non-terminal residue" evidence="7">
    <location>
        <position position="1131"/>
    </location>
</feature>
<dbReference type="SUPFAM" id="SSF53901">
    <property type="entry name" value="Thiolase-like"/>
    <property type="match status" value="1"/>
</dbReference>
<evidence type="ECO:0000313" key="8">
    <source>
        <dbReference type="Proteomes" id="UP000292052"/>
    </source>
</evidence>
<comment type="caution">
    <text evidence="7">The sequence shown here is derived from an EMBL/GenBank/DDBJ whole genome shotgun (WGS) entry which is preliminary data.</text>
</comment>
<keyword evidence="1" id="KW-0596">Phosphopantetheine</keyword>
<dbReference type="InterPro" id="IPR032821">
    <property type="entry name" value="PKS_assoc"/>
</dbReference>
<feature type="active site" description="Proton acceptor; for dehydratase activity" evidence="4">
    <location>
        <position position="632"/>
    </location>
</feature>
<dbReference type="Gene3D" id="3.40.366.10">
    <property type="entry name" value="Malonyl-Coenzyme A Acyl Carrier Protein, domain 2"/>
    <property type="match status" value="1"/>
</dbReference>
<dbReference type="GO" id="GO:0006633">
    <property type="term" value="P:fatty acid biosynthetic process"/>
    <property type="evidence" value="ECO:0007669"/>
    <property type="project" value="InterPro"/>
</dbReference>
<dbReference type="STRING" id="1661398.A0A482W8Z7"/>
<dbReference type="InterPro" id="IPR014030">
    <property type="entry name" value="Ketoacyl_synth_N"/>
</dbReference>
<feature type="region of interest" description="C-terminal hotdog fold" evidence="4">
    <location>
        <begin position="735"/>
        <end position="863"/>
    </location>
</feature>
<gene>
    <name evidence="7" type="ORF">BDFB_012078</name>
</gene>
<evidence type="ECO:0000313" key="7">
    <source>
        <dbReference type="EMBL" id="RZC40858.1"/>
    </source>
</evidence>
<evidence type="ECO:0000259" key="5">
    <source>
        <dbReference type="PROSITE" id="PS52004"/>
    </source>
</evidence>